<evidence type="ECO:0000256" key="1">
    <source>
        <dbReference type="ARBA" id="ARBA00009013"/>
    </source>
</evidence>
<evidence type="ECO:0000313" key="7">
    <source>
        <dbReference type="Proteomes" id="UP000199134"/>
    </source>
</evidence>
<evidence type="ECO:0000313" key="6">
    <source>
        <dbReference type="Proteomes" id="UP000198779"/>
    </source>
</evidence>
<reference evidence="5 6" key="1">
    <citation type="submission" date="2016-10" db="EMBL/GenBank/DDBJ databases">
        <authorList>
            <person name="Varghese N."/>
            <person name="Submissions S."/>
        </authorList>
    </citation>
    <scope>NUCLEOTIDE SEQUENCE</scope>
    <source>
        <strain evidence="5">BP1-145</strain>
        <strain evidence="6">BP1-148</strain>
    </source>
</reference>
<dbReference type="PANTHER" id="PTHR33495">
    <property type="entry name" value="ANTI-SIGMA FACTOR ANTAGONIST TM_1081-RELATED-RELATED"/>
    <property type="match status" value="1"/>
</dbReference>
<feature type="domain" description="STAS" evidence="3">
    <location>
        <begin position="1"/>
        <end position="100"/>
    </location>
</feature>
<dbReference type="GO" id="GO:0043856">
    <property type="term" value="F:anti-sigma factor antagonist activity"/>
    <property type="evidence" value="ECO:0007669"/>
    <property type="project" value="InterPro"/>
</dbReference>
<dbReference type="EMBL" id="FNCQ01000005">
    <property type="protein sequence ID" value="SDG56183.1"/>
    <property type="molecule type" value="Genomic_DNA"/>
</dbReference>
<dbReference type="SUPFAM" id="SSF52091">
    <property type="entry name" value="SpoIIaa-like"/>
    <property type="match status" value="1"/>
</dbReference>
<name>A0A1H0DLA4_9BACT</name>
<dbReference type="Proteomes" id="UP000199134">
    <property type="component" value="Unassembled WGS sequence"/>
</dbReference>
<accession>A0A1H0DLA4</accession>
<organism evidence="5 7">
    <name type="scientific">Prevotella communis</name>
    <dbReference type="NCBI Taxonomy" id="2913614"/>
    <lineage>
        <taxon>Bacteria</taxon>
        <taxon>Pseudomonadati</taxon>
        <taxon>Bacteroidota</taxon>
        <taxon>Bacteroidia</taxon>
        <taxon>Bacteroidales</taxon>
        <taxon>Prevotellaceae</taxon>
        <taxon>Prevotella</taxon>
    </lineage>
</organism>
<evidence type="ECO:0000259" key="3">
    <source>
        <dbReference type="PROSITE" id="PS50801"/>
    </source>
</evidence>
<dbReference type="OrthoDB" id="1493620at2"/>
<evidence type="ECO:0000313" key="5">
    <source>
        <dbReference type="EMBL" id="SDN70771.1"/>
    </source>
</evidence>
<gene>
    <name evidence="5" type="ORF">SAMN04487900_10288</name>
    <name evidence="4" type="ORF">SAMN04487901_105145</name>
</gene>
<proteinExistence type="inferred from homology"/>
<dbReference type="InterPro" id="IPR036513">
    <property type="entry name" value="STAS_dom_sf"/>
</dbReference>
<protein>
    <recommendedName>
        <fullName evidence="2">Anti-sigma factor antagonist</fullName>
    </recommendedName>
</protein>
<accession>A0A1G7V8U0</accession>
<comment type="similarity">
    <text evidence="1 2">Belongs to the anti-sigma-factor antagonist family.</text>
</comment>
<dbReference type="AlphaFoldDB" id="A0A1H0DLA4"/>
<evidence type="ECO:0000256" key="2">
    <source>
        <dbReference type="RuleBase" id="RU003749"/>
    </source>
</evidence>
<reference evidence="4 7" key="2">
    <citation type="submission" date="2016-10" db="EMBL/GenBank/DDBJ databases">
        <authorList>
            <person name="de Groot N.N."/>
        </authorList>
    </citation>
    <scope>NUCLEOTIDE SEQUENCE [LARGE SCALE GENOMIC DNA]</scope>
    <source>
        <strain evidence="7">BP1-145</strain>
        <strain evidence="4">BP1-148</strain>
    </source>
</reference>
<dbReference type="CDD" id="cd07043">
    <property type="entry name" value="STAS_anti-anti-sigma_factors"/>
    <property type="match status" value="1"/>
</dbReference>
<dbReference type="NCBIfam" id="TIGR00377">
    <property type="entry name" value="ant_ant_sig"/>
    <property type="match status" value="1"/>
</dbReference>
<dbReference type="Proteomes" id="UP000198779">
    <property type="component" value="Unassembled WGS sequence"/>
</dbReference>
<dbReference type="PROSITE" id="PS50801">
    <property type="entry name" value="STAS"/>
    <property type="match status" value="1"/>
</dbReference>
<keyword evidence="6" id="KW-1185">Reference proteome</keyword>
<evidence type="ECO:0000313" key="4">
    <source>
        <dbReference type="EMBL" id="SDG56183.1"/>
    </source>
</evidence>
<dbReference type="Pfam" id="PF01740">
    <property type="entry name" value="STAS"/>
    <property type="match status" value="1"/>
</dbReference>
<dbReference type="InterPro" id="IPR002645">
    <property type="entry name" value="STAS_dom"/>
</dbReference>
<dbReference type="Gene3D" id="3.30.750.24">
    <property type="entry name" value="STAS domain"/>
    <property type="match status" value="1"/>
</dbReference>
<dbReference type="STRING" id="645274.SAMN04487901_105145"/>
<dbReference type="EMBL" id="FNIW01000002">
    <property type="protein sequence ID" value="SDN70771.1"/>
    <property type="molecule type" value="Genomic_DNA"/>
</dbReference>
<dbReference type="RefSeq" id="WP_091816281.1">
    <property type="nucleotide sequence ID" value="NZ_CP091790.1"/>
</dbReference>
<sequence length="100" mass="11061">MKTTILEKDGELVAVFEGRLDTAAAVETEQALKPLYDCTGHNIVFDCNKLEYISSSGLRLLLGVLKNAKPKGSRVFITGINDDLRTVFAMTGFTNLFEFK</sequence>
<dbReference type="InterPro" id="IPR003658">
    <property type="entry name" value="Anti-sigma_ant"/>
</dbReference>